<dbReference type="InterPro" id="IPR011060">
    <property type="entry name" value="RibuloseP-bd_barrel"/>
</dbReference>
<gene>
    <name evidence="1" type="ORF">AFM11_19795</name>
</gene>
<dbReference type="SUPFAM" id="SSF51366">
    <property type="entry name" value="Ribulose-phoshate binding barrel"/>
    <property type="match status" value="1"/>
</dbReference>
<dbReference type="PATRIC" id="fig|59750.3.peg.1293"/>
<dbReference type="Proteomes" id="UP000070612">
    <property type="component" value="Unassembled WGS sequence"/>
</dbReference>
<dbReference type="EMBL" id="LGTW01000013">
    <property type="protein sequence ID" value="KWX22530.1"/>
    <property type="molecule type" value="Genomic_DNA"/>
</dbReference>
<dbReference type="STRING" id="59750.AWC31_11135"/>
<dbReference type="InterPro" id="IPR013785">
    <property type="entry name" value="Aldolase_TIM"/>
</dbReference>
<name>A0A132PJL4_9MYCO</name>
<keyword evidence="2" id="KW-1185">Reference proteome</keyword>
<evidence type="ECO:0000313" key="2">
    <source>
        <dbReference type="Proteomes" id="UP000070612"/>
    </source>
</evidence>
<organism evidence="1 2">
    <name type="scientific">Mycolicibacterium wolinskyi</name>
    <dbReference type="NCBI Taxonomy" id="59750"/>
    <lineage>
        <taxon>Bacteria</taxon>
        <taxon>Bacillati</taxon>
        <taxon>Actinomycetota</taxon>
        <taxon>Actinomycetes</taxon>
        <taxon>Mycobacteriales</taxon>
        <taxon>Mycobacteriaceae</taxon>
        <taxon>Mycolicibacterium</taxon>
    </lineage>
</organism>
<comment type="caution">
    <text evidence="1">The sequence shown here is derived from an EMBL/GenBank/DDBJ whole genome shotgun (WGS) entry which is preliminary data.</text>
</comment>
<protein>
    <submittedName>
        <fullName evidence="1">Ribulose-phosphate 3-epimerase</fullName>
    </submittedName>
</protein>
<sequence length="230" mass="23763">MGRGGVVAAAGFRAATVIASWHTRYPGLLTGSVYAAPPSGRAAFAGALADAGMAVHVDIMDPGAGLPAGVSLAEFEGISNSLGPSRCDVHLIGSTEFADEMLPALLAMRPRRVFLPWAAFTEQRAAAIRDAGSAAWIAVWEEWSGWGDGLPPPWPASPDGALVMLIEPGTKDRCRPERLDVAAACAVWLPVIVDGGVTEEIAPLCVTAGVEAMVVGRALLAETPGIEKGI</sequence>
<reference evidence="1 2" key="1">
    <citation type="submission" date="2015-07" db="EMBL/GenBank/DDBJ databases">
        <title>A draft genome sequence of Mycobacterium wolinskyi.</title>
        <authorList>
            <person name="de Man T.J."/>
            <person name="Perry K.A."/>
            <person name="Coulliette A.D."/>
            <person name="Jensen B."/>
            <person name="Toney N.C."/>
            <person name="Limbago B.M."/>
            <person name="Noble-Wang J."/>
        </authorList>
    </citation>
    <scope>NUCLEOTIDE SEQUENCE [LARGE SCALE GENOMIC DNA]</scope>
    <source>
        <strain evidence="1 2">CDC_01</strain>
    </source>
</reference>
<accession>A0A132PJL4</accession>
<evidence type="ECO:0000313" key="1">
    <source>
        <dbReference type="EMBL" id="KWX22530.1"/>
    </source>
</evidence>
<dbReference type="AlphaFoldDB" id="A0A132PJL4"/>
<dbReference type="Gene3D" id="3.20.20.70">
    <property type="entry name" value="Aldolase class I"/>
    <property type="match status" value="1"/>
</dbReference>
<proteinExistence type="predicted"/>